<dbReference type="InterPro" id="IPR000065">
    <property type="entry name" value="Leptin"/>
</dbReference>
<accession>A0A3B3QLS3</accession>
<dbReference type="GO" id="GO:0005179">
    <property type="term" value="F:hormone activity"/>
    <property type="evidence" value="ECO:0007669"/>
    <property type="project" value="InterPro"/>
</dbReference>
<dbReference type="PANTHER" id="PTHR11724">
    <property type="entry name" value="LEPTIN"/>
    <property type="match status" value="1"/>
</dbReference>
<dbReference type="Proteomes" id="UP000261540">
    <property type="component" value="Unplaced"/>
</dbReference>
<evidence type="ECO:0000256" key="5">
    <source>
        <dbReference type="ARBA" id="ARBA00030981"/>
    </source>
</evidence>
<proteinExistence type="inferred from homology"/>
<dbReference type="Gene3D" id="1.20.1250.10">
    <property type="match status" value="1"/>
</dbReference>
<dbReference type="PANTHER" id="PTHR11724:SF1">
    <property type="entry name" value="LEPTIN"/>
    <property type="match status" value="1"/>
</dbReference>
<evidence type="ECO:0000313" key="6">
    <source>
        <dbReference type="Ensembl" id="ENSPKIP00000007667.1"/>
    </source>
</evidence>
<organism evidence="6 7">
    <name type="scientific">Paramormyrops kingsleyae</name>
    <dbReference type="NCBI Taxonomy" id="1676925"/>
    <lineage>
        <taxon>Eukaryota</taxon>
        <taxon>Metazoa</taxon>
        <taxon>Chordata</taxon>
        <taxon>Craniata</taxon>
        <taxon>Vertebrata</taxon>
        <taxon>Euteleostomi</taxon>
        <taxon>Actinopterygii</taxon>
        <taxon>Neopterygii</taxon>
        <taxon>Teleostei</taxon>
        <taxon>Osteoglossocephala</taxon>
        <taxon>Osteoglossomorpha</taxon>
        <taxon>Osteoglossiformes</taxon>
        <taxon>Mormyridae</taxon>
        <taxon>Paramormyrops</taxon>
    </lineage>
</organism>
<dbReference type="InterPro" id="IPR009079">
    <property type="entry name" value="4_helix_cytokine-like_core"/>
</dbReference>
<evidence type="ECO:0000256" key="1">
    <source>
        <dbReference type="ARBA" id="ARBA00004613"/>
    </source>
</evidence>
<protein>
    <recommendedName>
        <fullName evidence="3">Leptin</fullName>
    </recommendedName>
    <alternativeName>
        <fullName evidence="5">Obesity factor</fullName>
    </alternativeName>
</protein>
<sequence>MWTQTSGLKRTDISMNLSTAVLISHLLMLLGSGLSRSLSAENIASFLKMQMKITINRIKHINVQVSTNITFEGQNFIPDPDQPVKGLKSTEEKLSVFQKILEHLPDRQIEKDIVGLKSNIQQLAASMSCSTEKKESDKGLDAFLSRNKTNHRTIRNITLDRLSQFLTKLEETYTHQQLTC</sequence>
<keyword evidence="7" id="KW-1185">Reference proteome</keyword>
<dbReference type="RefSeq" id="XP_072556196.1">
    <property type="nucleotide sequence ID" value="XM_072700095.1"/>
</dbReference>
<dbReference type="SUPFAM" id="SSF47266">
    <property type="entry name" value="4-helical cytokines"/>
    <property type="match status" value="1"/>
</dbReference>
<keyword evidence="4" id="KW-0964">Secreted</keyword>
<reference evidence="6" key="2">
    <citation type="submission" date="2025-09" db="UniProtKB">
        <authorList>
            <consortium name="Ensembl"/>
        </authorList>
    </citation>
    <scope>IDENTIFICATION</scope>
</reference>
<dbReference type="Ensembl" id="ENSPKIT00000031731.1">
    <property type="protein sequence ID" value="ENSPKIP00000007667.1"/>
    <property type="gene ID" value="ENSPKIG00000023478.1"/>
</dbReference>
<evidence type="ECO:0000313" key="7">
    <source>
        <dbReference type="Proteomes" id="UP000261540"/>
    </source>
</evidence>
<comment type="similarity">
    <text evidence="2">Belongs to the leptin family.</text>
</comment>
<dbReference type="Pfam" id="PF02024">
    <property type="entry name" value="Leptin"/>
    <property type="match status" value="1"/>
</dbReference>
<evidence type="ECO:0000256" key="4">
    <source>
        <dbReference type="ARBA" id="ARBA00022525"/>
    </source>
</evidence>
<reference evidence="6" key="1">
    <citation type="submission" date="2025-08" db="UniProtKB">
        <authorList>
            <consortium name="Ensembl"/>
        </authorList>
    </citation>
    <scope>IDENTIFICATION</scope>
</reference>
<dbReference type="GeneID" id="140578568"/>
<dbReference type="AlphaFoldDB" id="A0A3B3QLS3"/>
<dbReference type="GO" id="GO:0005576">
    <property type="term" value="C:extracellular region"/>
    <property type="evidence" value="ECO:0007669"/>
    <property type="project" value="UniProtKB-SubCell"/>
</dbReference>
<comment type="subcellular location">
    <subcellularLocation>
        <location evidence="1">Secreted</location>
    </subcellularLocation>
</comment>
<evidence type="ECO:0000256" key="2">
    <source>
        <dbReference type="ARBA" id="ARBA00005834"/>
    </source>
</evidence>
<evidence type="ECO:0000256" key="3">
    <source>
        <dbReference type="ARBA" id="ARBA00021421"/>
    </source>
</evidence>
<dbReference type="STRING" id="1676925.ENSPKIP00000007667"/>
<dbReference type="GeneTree" id="ENSGT01150000287046"/>
<name>A0A3B3QLS3_9TELE</name>